<dbReference type="Pfam" id="PF13577">
    <property type="entry name" value="SnoaL_4"/>
    <property type="match status" value="1"/>
</dbReference>
<proteinExistence type="predicted"/>
<dbReference type="Gene3D" id="3.10.450.50">
    <property type="match status" value="1"/>
</dbReference>
<feature type="domain" description="SnoaL-like" evidence="1">
    <location>
        <begin position="13"/>
        <end position="140"/>
    </location>
</feature>
<dbReference type="Proteomes" id="UP000646749">
    <property type="component" value="Unassembled WGS sequence"/>
</dbReference>
<dbReference type="InterPro" id="IPR037401">
    <property type="entry name" value="SnoaL-like"/>
</dbReference>
<dbReference type="InterPro" id="IPR032710">
    <property type="entry name" value="NTF2-like_dom_sf"/>
</dbReference>
<sequence length="163" mass="17772">MDTDRFADAPPLELPSHRAIENLVARYYELLDAGDFAGLADLVADAGVTLDSGPPLDGRDAVERLVHDTLMLYDDGTPRTRHVLSNLVVDVDESAGTAEARSYVTVFQALPDFPLQAVASGRCQDRFERRDAGWRFTERRLSTDFLGDVSHHLRAGGTGSGKG</sequence>
<accession>A0ABQ4E8M1</accession>
<dbReference type="CDD" id="cd00531">
    <property type="entry name" value="NTF2_like"/>
    <property type="match status" value="1"/>
</dbReference>
<organism evidence="2 3">
    <name type="scientific">Plantactinospora endophytica</name>
    <dbReference type="NCBI Taxonomy" id="673535"/>
    <lineage>
        <taxon>Bacteria</taxon>
        <taxon>Bacillati</taxon>
        <taxon>Actinomycetota</taxon>
        <taxon>Actinomycetes</taxon>
        <taxon>Micromonosporales</taxon>
        <taxon>Micromonosporaceae</taxon>
        <taxon>Plantactinospora</taxon>
    </lineage>
</organism>
<protein>
    <recommendedName>
        <fullName evidence="1">SnoaL-like domain-containing protein</fullName>
    </recommendedName>
</protein>
<name>A0ABQ4E8M1_9ACTN</name>
<comment type="caution">
    <text evidence="2">The sequence shown here is derived from an EMBL/GenBank/DDBJ whole genome shotgun (WGS) entry which is preliminary data.</text>
</comment>
<gene>
    <name evidence="2" type="ORF">Pen02_60120</name>
</gene>
<evidence type="ECO:0000313" key="3">
    <source>
        <dbReference type="Proteomes" id="UP000646749"/>
    </source>
</evidence>
<keyword evidence="3" id="KW-1185">Reference proteome</keyword>
<dbReference type="SUPFAM" id="SSF54427">
    <property type="entry name" value="NTF2-like"/>
    <property type="match status" value="1"/>
</dbReference>
<dbReference type="EMBL" id="BONW01000033">
    <property type="protein sequence ID" value="GIG91076.1"/>
    <property type="molecule type" value="Genomic_DNA"/>
</dbReference>
<evidence type="ECO:0000259" key="1">
    <source>
        <dbReference type="Pfam" id="PF13577"/>
    </source>
</evidence>
<evidence type="ECO:0000313" key="2">
    <source>
        <dbReference type="EMBL" id="GIG91076.1"/>
    </source>
</evidence>
<dbReference type="RefSeq" id="WP_203869478.1">
    <property type="nucleotide sequence ID" value="NZ_BONW01000033.1"/>
</dbReference>
<reference evidence="2 3" key="1">
    <citation type="submission" date="2021-01" db="EMBL/GenBank/DDBJ databases">
        <title>Whole genome shotgun sequence of Plantactinospora endophytica NBRC 110450.</title>
        <authorList>
            <person name="Komaki H."/>
            <person name="Tamura T."/>
        </authorList>
    </citation>
    <scope>NUCLEOTIDE SEQUENCE [LARGE SCALE GENOMIC DNA]</scope>
    <source>
        <strain evidence="2 3">NBRC 110450</strain>
    </source>
</reference>